<keyword evidence="2" id="KW-1185">Reference proteome</keyword>
<protein>
    <submittedName>
        <fullName evidence="1">Uncharacterized protein</fullName>
    </submittedName>
</protein>
<dbReference type="Proteomes" id="UP000799537">
    <property type="component" value="Unassembled WGS sequence"/>
</dbReference>
<evidence type="ECO:0000313" key="2">
    <source>
        <dbReference type="Proteomes" id="UP000799537"/>
    </source>
</evidence>
<reference evidence="1" key="1">
    <citation type="journal article" date="2020" name="Stud. Mycol.">
        <title>101 Dothideomycetes genomes: a test case for predicting lifestyles and emergence of pathogens.</title>
        <authorList>
            <person name="Haridas S."/>
            <person name="Albert R."/>
            <person name="Binder M."/>
            <person name="Bloem J."/>
            <person name="Labutti K."/>
            <person name="Salamov A."/>
            <person name="Andreopoulos B."/>
            <person name="Baker S."/>
            <person name="Barry K."/>
            <person name="Bills G."/>
            <person name="Bluhm B."/>
            <person name="Cannon C."/>
            <person name="Castanera R."/>
            <person name="Culley D."/>
            <person name="Daum C."/>
            <person name="Ezra D."/>
            <person name="Gonzalez J."/>
            <person name="Henrissat B."/>
            <person name="Kuo A."/>
            <person name="Liang C."/>
            <person name="Lipzen A."/>
            <person name="Lutzoni F."/>
            <person name="Magnuson J."/>
            <person name="Mondo S."/>
            <person name="Nolan M."/>
            <person name="Ohm R."/>
            <person name="Pangilinan J."/>
            <person name="Park H.-J."/>
            <person name="Ramirez L."/>
            <person name="Alfaro M."/>
            <person name="Sun H."/>
            <person name="Tritt A."/>
            <person name="Yoshinaga Y."/>
            <person name="Zwiers L.-H."/>
            <person name="Turgeon B."/>
            <person name="Goodwin S."/>
            <person name="Spatafora J."/>
            <person name="Crous P."/>
            <person name="Grigoriev I."/>
        </authorList>
    </citation>
    <scope>NUCLEOTIDE SEQUENCE</scope>
    <source>
        <strain evidence="1">ATCC 36951</strain>
    </source>
</reference>
<dbReference type="AlphaFoldDB" id="A0A6A6CKK1"/>
<gene>
    <name evidence="1" type="ORF">M409DRAFT_23676</name>
</gene>
<dbReference type="GeneID" id="54560164"/>
<proteinExistence type="predicted"/>
<evidence type="ECO:0000313" key="1">
    <source>
        <dbReference type="EMBL" id="KAF2165946.1"/>
    </source>
</evidence>
<organism evidence="1 2">
    <name type="scientific">Zasmidium cellare ATCC 36951</name>
    <dbReference type="NCBI Taxonomy" id="1080233"/>
    <lineage>
        <taxon>Eukaryota</taxon>
        <taxon>Fungi</taxon>
        <taxon>Dikarya</taxon>
        <taxon>Ascomycota</taxon>
        <taxon>Pezizomycotina</taxon>
        <taxon>Dothideomycetes</taxon>
        <taxon>Dothideomycetidae</taxon>
        <taxon>Mycosphaerellales</taxon>
        <taxon>Mycosphaerellaceae</taxon>
        <taxon>Zasmidium</taxon>
    </lineage>
</organism>
<name>A0A6A6CKK1_ZASCE</name>
<dbReference type="EMBL" id="ML993598">
    <property type="protein sequence ID" value="KAF2165946.1"/>
    <property type="molecule type" value="Genomic_DNA"/>
</dbReference>
<accession>A0A6A6CKK1</accession>
<dbReference type="RefSeq" id="XP_033666835.1">
    <property type="nucleotide sequence ID" value="XM_033806892.1"/>
</dbReference>
<sequence length="401" mass="46020">MAGPPSCSTTSSTGDDHPLRGIYDIGYIQNETVIDMNPTNPQVSIHSMFRQSNFAEKDFDYSKMATSLRLLTHFIKVCLPFFHAIFLGCSKVDSDRDHKGRQMFVFTEPREKLSLGDEQLTWQRLEIMSENLTFVRPDIDDGFNATCRPLIKPGVSLGLKLLGSGSEIAISNMLYRELIESQNDPRDIVREQIVAFHFATTMLHELGHVAFFAVVPWKLYNHQVFQHQCQGHMIFLNEWPCPSKSLMYVKCGMLYATRGEDIGVEVQWRTPFVHLHVMFQDFFWNEVVPQGREILFFKKDIGYRFVAEVDGAGPPFQPHPSYTIGIPVRYFADKNGVLRKRPDKVAQLDQFRDREAELSGDPQKTGSKGVVDGWRRMTLREKVIDRTDKLLAMAQKKEKGF</sequence>
<dbReference type="OrthoDB" id="3884299at2759"/>